<evidence type="ECO:0000256" key="2">
    <source>
        <dbReference type="ARBA" id="ARBA00004202"/>
    </source>
</evidence>
<dbReference type="Gene3D" id="1.10.3720.10">
    <property type="entry name" value="MetI-like"/>
    <property type="match status" value="1"/>
</dbReference>
<evidence type="ECO:0000256" key="6">
    <source>
        <dbReference type="ARBA" id="ARBA00022692"/>
    </source>
</evidence>
<dbReference type="InterPro" id="IPR003439">
    <property type="entry name" value="ABC_transporter-like_ATP-bd"/>
</dbReference>
<dbReference type="InterPro" id="IPR050388">
    <property type="entry name" value="ABC_Ni/Peptide_Import"/>
</dbReference>
<feature type="transmembrane region" description="Helical" evidence="11">
    <location>
        <begin position="268"/>
        <end position="291"/>
    </location>
</feature>
<evidence type="ECO:0000256" key="10">
    <source>
        <dbReference type="ARBA" id="ARBA00023136"/>
    </source>
</evidence>
<dbReference type="AlphaFoldDB" id="A0A3G8ZT34"/>
<dbReference type="SUPFAM" id="SSF161098">
    <property type="entry name" value="MetI-like"/>
    <property type="match status" value="1"/>
</dbReference>
<feature type="transmembrane region" description="Helical" evidence="11">
    <location>
        <begin position="32"/>
        <end position="54"/>
    </location>
</feature>
<evidence type="ECO:0000313" key="14">
    <source>
        <dbReference type="EMBL" id="AZI57216.1"/>
    </source>
</evidence>
<evidence type="ECO:0000256" key="7">
    <source>
        <dbReference type="ARBA" id="ARBA00022741"/>
    </source>
</evidence>
<keyword evidence="6 11" id="KW-0812">Transmembrane</keyword>
<dbReference type="Pfam" id="PF00005">
    <property type="entry name" value="ABC_tran"/>
    <property type="match status" value="1"/>
</dbReference>
<dbReference type="PANTHER" id="PTHR43297">
    <property type="entry name" value="OLIGOPEPTIDE TRANSPORT ATP-BINDING PROTEIN APPD"/>
    <property type="match status" value="1"/>
</dbReference>
<evidence type="ECO:0000256" key="8">
    <source>
        <dbReference type="ARBA" id="ARBA00022840"/>
    </source>
</evidence>
<dbReference type="InterPro" id="IPR017871">
    <property type="entry name" value="ABC_transporter-like_CS"/>
</dbReference>
<dbReference type="GO" id="GO:0005886">
    <property type="term" value="C:plasma membrane"/>
    <property type="evidence" value="ECO:0007669"/>
    <property type="project" value="UniProtKB-SubCell"/>
</dbReference>
<reference evidence="14 15" key="1">
    <citation type="submission" date="2018-11" db="EMBL/GenBank/DDBJ databases">
        <authorList>
            <person name="Da X."/>
        </authorList>
    </citation>
    <scope>NUCLEOTIDE SEQUENCE [LARGE SCALE GENOMIC DNA]</scope>
    <source>
        <strain evidence="14 15">S14-144</strain>
    </source>
</reference>
<evidence type="ECO:0000313" key="15">
    <source>
        <dbReference type="Proteomes" id="UP000268084"/>
    </source>
</evidence>
<keyword evidence="4 11" id="KW-0813">Transport</keyword>
<evidence type="ECO:0000259" key="12">
    <source>
        <dbReference type="PROSITE" id="PS50893"/>
    </source>
</evidence>
<keyword evidence="15" id="KW-1185">Reference proteome</keyword>
<dbReference type="RefSeq" id="WP_124797901.1">
    <property type="nucleotide sequence ID" value="NZ_CP034170.1"/>
</dbReference>
<feature type="domain" description="ABC transporter" evidence="12">
    <location>
        <begin position="333"/>
        <end position="582"/>
    </location>
</feature>
<evidence type="ECO:0000256" key="3">
    <source>
        <dbReference type="ARBA" id="ARBA00005417"/>
    </source>
</evidence>
<reference evidence="14 15" key="2">
    <citation type="submission" date="2018-12" db="EMBL/GenBank/DDBJ databases">
        <title>Nakamurella antarcticus sp. nov., isolated from Antarctica South Shetland Islands soil.</title>
        <authorList>
            <person name="Peng F."/>
        </authorList>
    </citation>
    <scope>NUCLEOTIDE SEQUENCE [LARGE SCALE GENOMIC DNA]</scope>
    <source>
        <strain evidence="14 15">S14-144</strain>
    </source>
</reference>
<dbReference type="EMBL" id="CP034170">
    <property type="protein sequence ID" value="AZI57216.1"/>
    <property type="molecule type" value="Genomic_DNA"/>
</dbReference>
<dbReference type="InterPro" id="IPR035906">
    <property type="entry name" value="MetI-like_sf"/>
</dbReference>
<comment type="subcellular location">
    <subcellularLocation>
        <location evidence="11">Cell membrane</location>
        <topology evidence="11">Multi-pass membrane protein</topology>
    </subcellularLocation>
    <subcellularLocation>
        <location evidence="2">Cell membrane</location>
        <topology evidence="2">Peripheral membrane protein</topology>
    </subcellularLocation>
    <subcellularLocation>
        <location evidence="1">Membrane</location>
        <topology evidence="1">Multi-pass membrane protein</topology>
    </subcellularLocation>
</comment>
<keyword evidence="5" id="KW-1003">Cell membrane</keyword>
<dbReference type="PROSITE" id="PS50928">
    <property type="entry name" value="ABC_TM1"/>
    <property type="match status" value="1"/>
</dbReference>
<dbReference type="InterPro" id="IPR025966">
    <property type="entry name" value="OppC_N"/>
</dbReference>
<dbReference type="KEGG" id="nak:EH165_02630"/>
<dbReference type="OrthoDB" id="9809030at2"/>
<dbReference type="InterPro" id="IPR027417">
    <property type="entry name" value="P-loop_NTPase"/>
</dbReference>
<evidence type="ECO:0000256" key="11">
    <source>
        <dbReference type="RuleBase" id="RU363032"/>
    </source>
</evidence>
<dbReference type="PROSITE" id="PS50893">
    <property type="entry name" value="ABC_TRANSPORTER_2"/>
    <property type="match status" value="1"/>
</dbReference>
<name>A0A3G8ZT34_9ACTN</name>
<accession>A0A3G8ZT34</accession>
<protein>
    <submittedName>
        <fullName evidence="14">ATP-binding cassette domain-containing protein</fullName>
    </submittedName>
</protein>
<keyword evidence="8 14" id="KW-0067">ATP-binding</keyword>
<dbReference type="Pfam" id="PF00528">
    <property type="entry name" value="BPD_transp_1"/>
    <property type="match status" value="1"/>
</dbReference>
<dbReference type="PROSITE" id="PS00211">
    <property type="entry name" value="ABC_TRANSPORTER_1"/>
    <property type="match status" value="1"/>
</dbReference>
<dbReference type="Gene3D" id="3.40.50.300">
    <property type="entry name" value="P-loop containing nucleotide triphosphate hydrolases"/>
    <property type="match status" value="1"/>
</dbReference>
<gene>
    <name evidence="14" type="ORF">EH165_02630</name>
</gene>
<evidence type="ECO:0000256" key="1">
    <source>
        <dbReference type="ARBA" id="ARBA00004141"/>
    </source>
</evidence>
<sequence length="603" mass="64019">MTVPLDETVSGPVAAESLPQRRRLKAFLRNPVGVVAASVLLLIVLLCLLAPLIAPYDPLRITLIDQLKPISWQHWLGTDTQGRDVLSRLLYGGRVSLRAGIIMISTAMAIGVPTGLLAGYYSKWFDSLASWVAGLLMSLPQILILVVVISSLGSGLAPTMIALGVLASPDIFRLTRGVVIGVRDELFIDAARVSGLSDPRIIFRHVLAVVTGPVVVLGSFVFGLAIIVQAGLEFLGFGDPTRPSWGNMLSDAFATIYKAPHLVYAPGAMIGVTAMCLVLVSAAIADSLGVGRASRRKRNHRMPARHQDAGRDWQQRELADDGMEYSAGDLLTVRGLSVRYPSAGGGRSTVVSSVCLTVNRGEALGIVGESGSGKSQTVFAILGLLPPEAQMDAQSMVLGGVNLIDASAKTLQQLRGGAMAYVPQEPMSNLDPSFTVGSQLIAPMRYKLKISKSAARSRAIALLERVGIPDPQRTMAAYPHELSGGMAQRVLIAGAVSCDPELLVADEPTTALDVTVQAEVLELLRELQKERNMALIIVTHNLGVIADICDRVAVMKSGEIVETASVAELFAHPQHEYTKMLLAATLDDAPGRAASAPPTGFAP</sequence>
<comment type="similarity">
    <text evidence="11">Belongs to the binding-protein-dependent transport system permease family.</text>
</comment>
<dbReference type="CDD" id="cd03257">
    <property type="entry name" value="ABC_NikE_OppD_transporters"/>
    <property type="match status" value="1"/>
</dbReference>
<evidence type="ECO:0000256" key="5">
    <source>
        <dbReference type="ARBA" id="ARBA00022475"/>
    </source>
</evidence>
<keyword evidence="7" id="KW-0547">Nucleotide-binding</keyword>
<feature type="transmembrane region" description="Helical" evidence="11">
    <location>
        <begin position="206"/>
        <end position="232"/>
    </location>
</feature>
<dbReference type="GO" id="GO:0055085">
    <property type="term" value="P:transmembrane transport"/>
    <property type="evidence" value="ECO:0007669"/>
    <property type="project" value="InterPro"/>
</dbReference>
<feature type="domain" description="ABC transmembrane type-1" evidence="13">
    <location>
        <begin position="93"/>
        <end position="281"/>
    </location>
</feature>
<dbReference type="SMART" id="SM00382">
    <property type="entry name" value="AAA"/>
    <property type="match status" value="1"/>
</dbReference>
<dbReference type="Proteomes" id="UP000268084">
    <property type="component" value="Chromosome"/>
</dbReference>
<comment type="similarity">
    <text evidence="3">Belongs to the ABC transporter superfamily.</text>
</comment>
<dbReference type="InterPro" id="IPR003593">
    <property type="entry name" value="AAA+_ATPase"/>
</dbReference>
<evidence type="ECO:0000259" key="13">
    <source>
        <dbReference type="PROSITE" id="PS50928"/>
    </source>
</evidence>
<dbReference type="GO" id="GO:0016887">
    <property type="term" value="F:ATP hydrolysis activity"/>
    <property type="evidence" value="ECO:0007669"/>
    <property type="project" value="InterPro"/>
</dbReference>
<dbReference type="CDD" id="cd06261">
    <property type="entry name" value="TM_PBP2"/>
    <property type="match status" value="1"/>
</dbReference>
<dbReference type="SUPFAM" id="SSF52540">
    <property type="entry name" value="P-loop containing nucleoside triphosphate hydrolases"/>
    <property type="match status" value="1"/>
</dbReference>
<keyword evidence="10 11" id="KW-0472">Membrane</keyword>
<dbReference type="InterPro" id="IPR000515">
    <property type="entry name" value="MetI-like"/>
</dbReference>
<organism evidence="14 15">
    <name type="scientific">Nakamurella antarctica</name>
    <dbReference type="NCBI Taxonomy" id="1902245"/>
    <lineage>
        <taxon>Bacteria</taxon>
        <taxon>Bacillati</taxon>
        <taxon>Actinomycetota</taxon>
        <taxon>Actinomycetes</taxon>
        <taxon>Nakamurellales</taxon>
        <taxon>Nakamurellaceae</taxon>
        <taxon>Nakamurella</taxon>
    </lineage>
</organism>
<keyword evidence="9 11" id="KW-1133">Transmembrane helix</keyword>
<evidence type="ECO:0000256" key="9">
    <source>
        <dbReference type="ARBA" id="ARBA00022989"/>
    </source>
</evidence>
<dbReference type="Pfam" id="PF12911">
    <property type="entry name" value="OppC_N"/>
    <property type="match status" value="1"/>
</dbReference>
<feature type="transmembrane region" description="Helical" evidence="11">
    <location>
        <begin position="97"/>
        <end position="122"/>
    </location>
</feature>
<evidence type="ECO:0000256" key="4">
    <source>
        <dbReference type="ARBA" id="ARBA00022448"/>
    </source>
</evidence>
<dbReference type="GO" id="GO:0005524">
    <property type="term" value="F:ATP binding"/>
    <property type="evidence" value="ECO:0007669"/>
    <property type="project" value="UniProtKB-KW"/>
</dbReference>
<proteinExistence type="inferred from homology"/>
<dbReference type="PANTHER" id="PTHR43297:SF2">
    <property type="entry name" value="DIPEPTIDE TRANSPORT ATP-BINDING PROTEIN DPPD"/>
    <property type="match status" value="1"/>
</dbReference>